<dbReference type="InterPro" id="IPR014710">
    <property type="entry name" value="RmlC-like_jellyroll"/>
</dbReference>
<name>A0A222YXE6_9CAUD</name>
<dbReference type="InterPro" id="IPR011051">
    <property type="entry name" value="RmlC_Cupin_sf"/>
</dbReference>
<accession>A0A222YXE6</accession>
<dbReference type="SUPFAM" id="SSF51182">
    <property type="entry name" value="RmlC-like cupins"/>
    <property type="match status" value="1"/>
</dbReference>
<sequence length="106" mass="12265">MIEANIQDFHGGWFVGDFDPSLFKNPFFEVAHHKHEKGCETFPHFHKVTNELNYIVSGELMVSGKHLKAGDMWIYEPNEVSDVEFLEDSELIIVRWPSIPSDKYPA</sequence>
<dbReference type="RefSeq" id="YP_009791356.1">
    <property type="nucleotide sequence ID" value="NC_047838.1"/>
</dbReference>
<reference evidence="1 2" key="1">
    <citation type="submission" date="2017-06" db="EMBL/GenBank/DDBJ databases">
        <authorList>
            <person name="Kim H.J."/>
            <person name="Triplett B.A."/>
        </authorList>
    </citation>
    <scope>NUCLEOTIDE SEQUENCE [LARGE SCALE GENOMIC DNA]</scope>
</reference>
<dbReference type="KEGG" id="vg:54981537"/>
<dbReference type="GeneID" id="54981537"/>
<keyword evidence="2" id="KW-1185">Reference proteome</keyword>
<dbReference type="Proteomes" id="UP000221247">
    <property type="component" value="Segment"/>
</dbReference>
<proteinExistence type="predicted"/>
<evidence type="ECO:0000313" key="2">
    <source>
        <dbReference type="Proteomes" id="UP000221247"/>
    </source>
</evidence>
<protein>
    <submittedName>
        <fullName evidence="1">Uncharacterized protein</fullName>
    </submittedName>
</protein>
<dbReference type="EMBL" id="MF351863">
    <property type="protein sequence ID" value="ASR76243.1"/>
    <property type="molecule type" value="Genomic_DNA"/>
</dbReference>
<evidence type="ECO:0000313" key="1">
    <source>
        <dbReference type="EMBL" id="ASR76243.1"/>
    </source>
</evidence>
<dbReference type="Gene3D" id="2.60.120.10">
    <property type="entry name" value="Jelly Rolls"/>
    <property type="match status" value="1"/>
</dbReference>
<gene>
    <name evidence="1" type="primary">207</name>
    <name evidence="1" type="ORF">PBI_BELLAMY_207</name>
</gene>
<organism evidence="1 2">
    <name type="scientific">Synechococcus phage Bellamy</name>
    <dbReference type="NCBI Taxonomy" id="2023996"/>
    <lineage>
        <taxon>Viruses</taxon>
        <taxon>Duplodnaviria</taxon>
        <taxon>Heunggongvirae</taxon>
        <taxon>Uroviricota</taxon>
        <taxon>Caudoviricetes</taxon>
        <taxon>Pantevenvirales</taxon>
        <taxon>Kyanoviridae</taxon>
        <taxon>Bellamyvirus</taxon>
        <taxon>Bellamyvirus bellamy</taxon>
    </lineage>
</organism>